<evidence type="ECO:0000313" key="1">
    <source>
        <dbReference type="EMBL" id="MCQ1058563.1"/>
    </source>
</evidence>
<dbReference type="RefSeq" id="WP_255042501.1">
    <property type="nucleotide sequence ID" value="NZ_JANEYT010000021.1"/>
</dbReference>
<evidence type="ECO:0000313" key="2">
    <source>
        <dbReference type="Proteomes" id="UP001524460"/>
    </source>
</evidence>
<comment type="caution">
    <text evidence="1">The sequence shown here is derived from an EMBL/GenBank/DDBJ whole genome shotgun (WGS) entry which is preliminary data.</text>
</comment>
<dbReference type="Proteomes" id="UP001524460">
    <property type="component" value="Unassembled WGS sequence"/>
</dbReference>
<gene>
    <name evidence="1" type="ORF">NHN17_10870</name>
</gene>
<dbReference type="EMBL" id="JANEYT010000021">
    <property type="protein sequence ID" value="MCQ1058563.1"/>
    <property type="molecule type" value="Genomic_DNA"/>
</dbReference>
<organism evidence="1 2">
    <name type="scientific">Photobacterium pectinilyticum</name>
    <dbReference type="NCBI Taxonomy" id="2906793"/>
    <lineage>
        <taxon>Bacteria</taxon>
        <taxon>Pseudomonadati</taxon>
        <taxon>Pseudomonadota</taxon>
        <taxon>Gammaproteobacteria</taxon>
        <taxon>Vibrionales</taxon>
        <taxon>Vibrionaceae</taxon>
        <taxon>Photobacterium</taxon>
    </lineage>
</organism>
<sequence length="113" mass="13038">MRFNIDSTHALALVRNAYQYPSPITEDGGYFFTDEAMVLRDKYNTHLWINTLYEGSNPGLRSGGRGDEMAFEGGLADEVWGWWHKTGATMFQTDEPIMATQYLDEQGYRRPYK</sequence>
<name>A0ABT1N1E5_9GAMM</name>
<protein>
    <submittedName>
        <fullName evidence="1">DUF4996 domain-containing protein</fullName>
    </submittedName>
</protein>
<proteinExistence type="predicted"/>
<reference evidence="1 2" key="1">
    <citation type="submission" date="2022-07" db="EMBL/GenBank/DDBJ databases">
        <title>Photobacterium pectinilyticum sp. nov., a marine bacterium isolated from surface seawater of Qingdao offshore.</title>
        <authorList>
            <person name="Wang X."/>
        </authorList>
    </citation>
    <scope>NUCLEOTIDE SEQUENCE [LARGE SCALE GENOMIC DNA]</scope>
    <source>
        <strain evidence="1 2">ZSDE20</strain>
    </source>
</reference>
<keyword evidence="2" id="KW-1185">Reference proteome</keyword>
<accession>A0ABT1N1E5</accession>